<dbReference type="Proteomes" id="UP001462961">
    <property type="component" value="Unassembled WGS sequence"/>
</dbReference>
<proteinExistence type="predicted"/>
<dbReference type="EMBL" id="JAYLVJ010000219">
    <property type="protein sequence ID" value="MEO1760349.1"/>
    <property type="molecule type" value="Genomic_DNA"/>
</dbReference>
<sequence>SLHRPFDPFVGQMLSQPAEVGRLLRIEQEGQVTGEHRAEKLTARRVVYNIFPEQKQKCRSVLN</sequence>
<comment type="caution">
    <text evidence="1">The sequence shown here is derived from an EMBL/GenBank/DDBJ whole genome shotgun (WGS) entry which is preliminary data.</text>
</comment>
<reference evidence="1 2" key="1">
    <citation type="submission" date="2024-01" db="EMBL/GenBank/DDBJ databases">
        <title>The diversity of rhizobia nodulating Mimosa spp. in eleven states of Brazil covering several biomes is determined by host plant, location, and edaphic factors.</title>
        <authorList>
            <person name="Rouws L."/>
            <person name="Barauna A."/>
            <person name="Beukes C."/>
            <person name="De Faria S.M."/>
            <person name="Gross E."/>
            <person name="Dos Reis Junior F.B."/>
            <person name="Simon M."/>
            <person name="Maluk M."/>
            <person name="Odee D.W."/>
            <person name="Kenicer G."/>
            <person name="Young J.P.W."/>
            <person name="Reis V.M."/>
            <person name="Zilli J."/>
            <person name="James E.K."/>
        </authorList>
    </citation>
    <scope>NUCLEOTIDE SEQUENCE [LARGE SCALE GENOMIC DNA]</scope>
    <source>
        <strain evidence="1 2">JHI1651</strain>
    </source>
</reference>
<accession>A0ABV0EAA7</accession>
<evidence type="ECO:0000313" key="1">
    <source>
        <dbReference type="EMBL" id="MEO1760349.1"/>
    </source>
</evidence>
<organism evidence="1 2">
    <name type="scientific">Paraburkholderia caribensis</name>
    <dbReference type="NCBI Taxonomy" id="75105"/>
    <lineage>
        <taxon>Bacteria</taxon>
        <taxon>Pseudomonadati</taxon>
        <taxon>Pseudomonadota</taxon>
        <taxon>Betaproteobacteria</taxon>
        <taxon>Burkholderiales</taxon>
        <taxon>Burkholderiaceae</taxon>
        <taxon>Paraburkholderia</taxon>
    </lineage>
</organism>
<feature type="non-terminal residue" evidence="1">
    <location>
        <position position="1"/>
    </location>
</feature>
<keyword evidence="2" id="KW-1185">Reference proteome</keyword>
<evidence type="ECO:0000313" key="2">
    <source>
        <dbReference type="Proteomes" id="UP001462961"/>
    </source>
</evidence>
<name>A0ABV0EAA7_9BURK</name>
<protein>
    <submittedName>
        <fullName evidence="1">Uncharacterized protein</fullName>
    </submittedName>
</protein>
<dbReference type="RefSeq" id="WP_181300059.1">
    <property type="nucleotide sequence ID" value="NZ_JAYLVJ010000219.1"/>
</dbReference>
<gene>
    <name evidence="1" type="ORF">VOI32_41735</name>
</gene>